<comment type="caution">
    <text evidence="1">The sequence shown here is derived from an EMBL/GenBank/DDBJ whole genome shotgun (WGS) entry which is preliminary data.</text>
</comment>
<dbReference type="RefSeq" id="WP_338236071.1">
    <property type="nucleotide sequence ID" value="NZ_BQKE01000001.1"/>
</dbReference>
<organism evidence="1 2">
    <name type="scientific">Persicobacter diffluens</name>
    <dbReference type="NCBI Taxonomy" id="981"/>
    <lineage>
        <taxon>Bacteria</taxon>
        <taxon>Pseudomonadati</taxon>
        <taxon>Bacteroidota</taxon>
        <taxon>Cytophagia</taxon>
        <taxon>Cytophagales</taxon>
        <taxon>Persicobacteraceae</taxon>
        <taxon>Persicobacter</taxon>
    </lineage>
</organism>
<sequence length="129" mass="14488">MGVLKYKDYVAELEYSAESNVFHGKIFGIKDVVTFEGESVEELKEAFAEAVEDYLEICRDLGKEPEKAYKGSFNVRVKPETHRAAAYHATERGQSLNQYVEDAIESFIVREPGAIYGKPSDGDKKKSAE</sequence>
<dbReference type="AlphaFoldDB" id="A0AAN4VVN8"/>
<name>A0AAN4VVN8_9BACT</name>
<dbReference type="InterPro" id="IPR010985">
    <property type="entry name" value="Ribbon_hlx_hlx"/>
</dbReference>
<dbReference type="EMBL" id="BQKE01000001">
    <property type="protein sequence ID" value="GJM60262.1"/>
    <property type="molecule type" value="Genomic_DNA"/>
</dbReference>
<dbReference type="InterPro" id="IPR008651">
    <property type="entry name" value="Uncharacterised_HicB"/>
</dbReference>
<keyword evidence="2" id="KW-1185">Reference proteome</keyword>
<protein>
    <submittedName>
        <fullName evidence="1">DNA repair protein HhH-GPD</fullName>
    </submittedName>
</protein>
<evidence type="ECO:0000313" key="2">
    <source>
        <dbReference type="Proteomes" id="UP001310022"/>
    </source>
</evidence>
<proteinExistence type="predicted"/>
<gene>
    <name evidence="1" type="ORF">PEDI_08140</name>
</gene>
<reference evidence="1 2" key="1">
    <citation type="submission" date="2021-12" db="EMBL/GenBank/DDBJ databases">
        <title>Genome sequencing of bacteria with rrn-lacking chromosome and rrn-plasmid.</title>
        <authorList>
            <person name="Anda M."/>
            <person name="Iwasaki W."/>
        </authorList>
    </citation>
    <scope>NUCLEOTIDE SEQUENCE [LARGE SCALE GENOMIC DNA]</scope>
    <source>
        <strain evidence="1 2">NBRC 15940</strain>
    </source>
</reference>
<evidence type="ECO:0000313" key="1">
    <source>
        <dbReference type="EMBL" id="GJM60262.1"/>
    </source>
</evidence>
<dbReference type="Proteomes" id="UP001310022">
    <property type="component" value="Unassembled WGS sequence"/>
</dbReference>
<dbReference type="InterPro" id="IPR035069">
    <property type="entry name" value="TTHA1013/TTHA0281-like"/>
</dbReference>
<dbReference type="SUPFAM" id="SSF143100">
    <property type="entry name" value="TTHA1013/TTHA0281-like"/>
    <property type="match status" value="1"/>
</dbReference>
<accession>A0AAN4VVN8</accession>
<dbReference type="GO" id="GO:0006355">
    <property type="term" value="P:regulation of DNA-templated transcription"/>
    <property type="evidence" value="ECO:0007669"/>
    <property type="project" value="InterPro"/>
</dbReference>
<dbReference type="Pfam" id="PF05534">
    <property type="entry name" value="HicB"/>
    <property type="match status" value="1"/>
</dbReference>
<dbReference type="SUPFAM" id="SSF47598">
    <property type="entry name" value="Ribbon-helix-helix"/>
    <property type="match status" value="1"/>
</dbReference>